<dbReference type="PANTHER" id="PTHR43591">
    <property type="entry name" value="METHYLTRANSFERASE"/>
    <property type="match status" value="1"/>
</dbReference>
<dbReference type="Proteomes" id="UP000026962">
    <property type="component" value="Chromosome 8"/>
</dbReference>
<dbReference type="EnsemblPlants" id="OPUNC08G13370.2">
    <property type="protein sequence ID" value="OPUNC08G13370.2"/>
    <property type="gene ID" value="OPUNC08G13370"/>
</dbReference>
<name>A0A0E0LV07_ORYPU</name>
<evidence type="ECO:0000313" key="3">
    <source>
        <dbReference type="Proteomes" id="UP000026962"/>
    </source>
</evidence>
<dbReference type="Gene3D" id="3.40.50.150">
    <property type="entry name" value="Vaccinia Virus protein VP39"/>
    <property type="match status" value="1"/>
</dbReference>
<organism evidence="2">
    <name type="scientific">Oryza punctata</name>
    <name type="common">Red rice</name>
    <dbReference type="NCBI Taxonomy" id="4537"/>
    <lineage>
        <taxon>Eukaryota</taxon>
        <taxon>Viridiplantae</taxon>
        <taxon>Streptophyta</taxon>
        <taxon>Embryophyta</taxon>
        <taxon>Tracheophyta</taxon>
        <taxon>Spermatophyta</taxon>
        <taxon>Magnoliopsida</taxon>
        <taxon>Liliopsida</taxon>
        <taxon>Poales</taxon>
        <taxon>Poaceae</taxon>
        <taxon>BOP clade</taxon>
        <taxon>Oryzoideae</taxon>
        <taxon>Oryzeae</taxon>
        <taxon>Oryzinae</taxon>
        <taxon>Oryza</taxon>
    </lineage>
</organism>
<dbReference type="HOGENOM" id="CLU_047070_1_0_1"/>
<dbReference type="SUPFAM" id="SSF53335">
    <property type="entry name" value="S-adenosyl-L-methionine-dependent methyltransferases"/>
    <property type="match status" value="1"/>
</dbReference>
<proteinExistence type="predicted"/>
<sequence>MWSRSSASAAGSAVALCGARGVHRLLTCVASPARRRAAGKAKSIPRSALRASVTPDAVTAAPDEAIEESSVEQAAENKLSKLACPICYYPLVSSSDQSAKFGAASSLECSTCKKFYPNRGDYWDMTVAVGSTEYSESTTVTTEFEMAKTYLKPTTGGIIVDASCGSGLFSRLFVKSELYSHVVALDFSENMLKQCNEFVKQENISDKTLALVRADISRLPFVSGSIDAVHAAAAIHCWPSPACAVAEISRVLRPGGVFVASTFVADILPPAVPVLRIGRPYISQFTGSNIFLSEAEFEDLCRACGLVDFTILRALSSWTNSFT</sequence>
<feature type="domain" description="Methyltransferase type 11" evidence="1">
    <location>
        <begin position="160"/>
        <end position="259"/>
    </location>
</feature>
<dbReference type="CDD" id="cd02440">
    <property type="entry name" value="AdoMet_MTases"/>
    <property type="match status" value="1"/>
</dbReference>
<reference evidence="2" key="1">
    <citation type="submission" date="2015-04" db="UniProtKB">
        <authorList>
            <consortium name="EnsemblPlants"/>
        </authorList>
    </citation>
    <scope>IDENTIFICATION</scope>
</reference>
<evidence type="ECO:0000313" key="2">
    <source>
        <dbReference type="EnsemblPlants" id="OPUNC08G13370.2"/>
    </source>
</evidence>
<dbReference type="InterPro" id="IPR013216">
    <property type="entry name" value="Methyltransf_11"/>
</dbReference>
<keyword evidence="3" id="KW-1185">Reference proteome</keyword>
<dbReference type="Pfam" id="PF08241">
    <property type="entry name" value="Methyltransf_11"/>
    <property type="match status" value="1"/>
</dbReference>
<dbReference type="AlphaFoldDB" id="A0A0E0LV07"/>
<dbReference type="GO" id="GO:0008757">
    <property type="term" value="F:S-adenosylmethionine-dependent methyltransferase activity"/>
    <property type="evidence" value="ECO:0007669"/>
    <property type="project" value="InterPro"/>
</dbReference>
<dbReference type="Gramene" id="OPUNC08G13370.2">
    <property type="protein sequence ID" value="OPUNC08G13370.2"/>
    <property type="gene ID" value="OPUNC08G13370"/>
</dbReference>
<dbReference type="PANTHER" id="PTHR43591:SF46">
    <property type="entry name" value="OS08G0411200 PROTEIN"/>
    <property type="match status" value="1"/>
</dbReference>
<protein>
    <recommendedName>
        <fullName evidence="1">Methyltransferase type 11 domain-containing protein</fullName>
    </recommendedName>
</protein>
<accession>A0A0E0LV07</accession>
<evidence type="ECO:0000259" key="1">
    <source>
        <dbReference type="Pfam" id="PF08241"/>
    </source>
</evidence>
<dbReference type="InterPro" id="IPR029063">
    <property type="entry name" value="SAM-dependent_MTases_sf"/>
</dbReference>
<reference evidence="2" key="2">
    <citation type="submission" date="2018-05" db="EMBL/GenBank/DDBJ databases">
        <title>OpunRS2 (Oryza punctata Reference Sequence Version 2).</title>
        <authorList>
            <person name="Zhang J."/>
            <person name="Kudrna D."/>
            <person name="Lee S."/>
            <person name="Talag J."/>
            <person name="Welchert J."/>
            <person name="Wing R.A."/>
        </authorList>
    </citation>
    <scope>NUCLEOTIDE SEQUENCE [LARGE SCALE GENOMIC DNA]</scope>
</reference>